<evidence type="ECO:0000313" key="2">
    <source>
        <dbReference type="Proteomes" id="UP000075243"/>
    </source>
</evidence>
<evidence type="ECO:0008006" key="3">
    <source>
        <dbReference type="Google" id="ProtNLM"/>
    </source>
</evidence>
<gene>
    <name evidence="1" type="ORF">KK1_030902</name>
</gene>
<accession>A0A151RY10</accession>
<name>A0A151RY10_CAJCA</name>
<dbReference type="EMBL" id="KQ483527">
    <property type="protein sequence ID" value="KYP47443.1"/>
    <property type="molecule type" value="Genomic_DNA"/>
</dbReference>
<sequence length="80" mass="9464">MDSVLKSIKALETSSRPVYPSTSFQVRNVKLDFPKFDGSEVLQWIFKAKQFFDYYKTTDEQRLLIASVHLEKEVVPWFQM</sequence>
<dbReference type="AlphaFoldDB" id="A0A151RY10"/>
<dbReference type="Gramene" id="C.cajan_31029.t">
    <property type="protein sequence ID" value="C.cajan_31029.t.cds1"/>
    <property type="gene ID" value="C.cajan_31029"/>
</dbReference>
<organism evidence="1 2">
    <name type="scientific">Cajanus cajan</name>
    <name type="common">Pigeon pea</name>
    <name type="synonym">Cajanus indicus</name>
    <dbReference type="NCBI Taxonomy" id="3821"/>
    <lineage>
        <taxon>Eukaryota</taxon>
        <taxon>Viridiplantae</taxon>
        <taxon>Streptophyta</taxon>
        <taxon>Embryophyta</taxon>
        <taxon>Tracheophyta</taxon>
        <taxon>Spermatophyta</taxon>
        <taxon>Magnoliopsida</taxon>
        <taxon>eudicotyledons</taxon>
        <taxon>Gunneridae</taxon>
        <taxon>Pentapetalae</taxon>
        <taxon>rosids</taxon>
        <taxon>fabids</taxon>
        <taxon>Fabales</taxon>
        <taxon>Fabaceae</taxon>
        <taxon>Papilionoideae</taxon>
        <taxon>50 kb inversion clade</taxon>
        <taxon>NPAAA clade</taxon>
        <taxon>indigoferoid/millettioid clade</taxon>
        <taxon>Phaseoleae</taxon>
        <taxon>Cajanus</taxon>
    </lineage>
</organism>
<dbReference type="Proteomes" id="UP000075243">
    <property type="component" value="Unassembled WGS sequence"/>
</dbReference>
<reference evidence="1" key="1">
    <citation type="journal article" date="2012" name="Nat. Biotechnol.">
        <title>Draft genome sequence of pigeonpea (Cajanus cajan), an orphan legume crop of resource-poor farmers.</title>
        <authorList>
            <person name="Varshney R.K."/>
            <person name="Chen W."/>
            <person name="Li Y."/>
            <person name="Bharti A.K."/>
            <person name="Saxena R.K."/>
            <person name="Schlueter J.A."/>
            <person name="Donoghue M.T."/>
            <person name="Azam S."/>
            <person name="Fan G."/>
            <person name="Whaley A.M."/>
            <person name="Farmer A.D."/>
            <person name="Sheridan J."/>
            <person name="Iwata A."/>
            <person name="Tuteja R."/>
            <person name="Penmetsa R.V."/>
            <person name="Wu W."/>
            <person name="Upadhyaya H.D."/>
            <person name="Yang S.P."/>
            <person name="Shah T."/>
            <person name="Saxena K.B."/>
            <person name="Michael T."/>
            <person name="McCombie W.R."/>
            <person name="Yang B."/>
            <person name="Zhang G."/>
            <person name="Yang H."/>
            <person name="Wang J."/>
            <person name="Spillane C."/>
            <person name="Cook D.R."/>
            <person name="May G.D."/>
            <person name="Xu X."/>
            <person name="Jackson S.A."/>
        </authorList>
    </citation>
    <scope>NUCLEOTIDE SEQUENCE [LARGE SCALE GENOMIC DNA]</scope>
</reference>
<protein>
    <recommendedName>
        <fullName evidence="3">Retrotransposon gag domain-containing protein</fullName>
    </recommendedName>
</protein>
<evidence type="ECO:0000313" key="1">
    <source>
        <dbReference type="EMBL" id="KYP47443.1"/>
    </source>
</evidence>
<keyword evidence="2" id="KW-1185">Reference proteome</keyword>
<proteinExistence type="predicted"/>